<dbReference type="Gene3D" id="1.25.40.10">
    <property type="entry name" value="Tetratricopeptide repeat domain"/>
    <property type="match status" value="1"/>
</dbReference>
<protein>
    <recommendedName>
        <fullName evidence="2">peptidylprolyl isomerase</fullName>
        <ecNumber evidence="2">5.2.1.8</ecNumber>
    </recommendedName>
</protein>
<comment type="catalytic activity">
    <reaction evidence="1">
        <text>[protein]-peptidylproline (omega=180) = [protein]-peptidylproline (omega=0)</text>
        <dbReference type="Rhea" id="RHEA:16237"/>
        <dbReference type="Rhea" id="RHEA-COMP:10747"/>
        <dbReference type="Rhea" id="RHEA-COMP:10748"/>
        <dbReference type="ChEBI" id="CHEBI:83833"/>
        <dbReference type="ChEBI" id="CHEBI:83834"/>
        <dbReference type="EC" id="5.2.1.8"/>
    </reaction>
</comment>
<name>A0A7J6MNF7_PERCH</name>
<feature type="region of interest" description="Disordered" evidence="5">
    <location>
        <begin position="1"/>
        <end position="25"/>
    </location>
</feature>
<dbReference type="SUPFAM" id="SSF48452">
    <property type="entry name" value="TPR-like"/>
    <property type="match status" value="1"/>
</dbReference>
<gene>
    <name evidence="6" type="ORF">FOL47_011358</name>
</gene>
<feature type="non-terminal residue" evidence="6">
    <location>
        <position position="1"/>
    </location>
</feature>
<dbReference type="Proteomes" id="UP000591131">
    <property type="component" value="Unassembled WGS sequence"/>
</dbReference>
<evidence type="ECO:0000256" key="3">
    <source>
        <dbReference type="ARBA" id="ARBA00023110"/>
    </source>
</evidence>
<evidence type="ECO:0000256" key="5">
    <source>
        <dbReference type="SAM" id="MobiDB-lite"/>
    </source>
</evidence>
<dbReference type="GO" id="GO:0003755">
    <property type="term" value="F:peptidyl-prolyl cis-trans isomerase activity"/>
    <property type="evidence" value="ECO:0007669"/>
    <property type="project" value="UniProtKB-EC"/>
</dbReference>
<evidence type="ECO:0000256" key="2">
    <source>
        <dbReference type="ARBA" id="ARBA00013194"/>
    </source>
</evidence>
<keyword evidence="7" id="KW-1185">Reference proteome</keyword>
<dbReference type="AlphaFoldDB" id="A0A7J6MNF7"/>
<dbReference type="EC" id="5.2.1.8" evidence="2"/>
<evidence type="ECO:0000313" key="6">
    <source>
        <dbReference type="EMBL" id="KAF4672780.1"/>
    </source>
</evidence>
<dbReference type="SMART" id="SM00028">
    <property type="entry name" value="TPR"/>
    <property type="match status" value="2"/>
</dbReference>
<evidence type="ECO:0000256" key="4">
    <source>
        <dbReference type="ARBA" id="ARBA00023235"/>
    </source>
</evidence>
<dbReference type="InterPro" id="IPR011990">
    <property type="entry name" value="TPR-like_helical_dom_sf"/>
</dbReference>
<comment type="caution">
    <text evidence="6">The sequence shown here is derived from an EMBL/GenBank/DDBJ whole genome shotgun (WGS) entry which is preliminary data.</text>
</comment>
<evidence type="ECO:0000313" key="7">
    <source>
        <dbReference type="Proteomes" id="UP000591131"/>
    </source>
</evidence>
<organism evidence="6 7">
    <name type="scientific">Perkinsus chesapeaki</name>
    <name type="common">Clam parasite</name>
    <name type="synonym">Perkinsus andrewsi</name>
    <dbReference type="NCBI Taxonomy" id="330153"/>
    <lineage>
        <taxon>Eukaryota</taxon>
        <taxon>Sar</taxon>
        <taxon>Alveolata</taxon>
        <taxon>Perkinsozoa</taxon>
        <taxon>Perkinsea</taxon>
        <taxon>Perkinsida</taxon>
        <taxon>Perkinsidae</taxon>
        <taxon>Perkinsus</taxon>
    </lineage>
</organism>
<dbReference type="PANTHER" id="PTHR46512">
    <property type="entry name" value="PEPTIDYLPROLYL ISOMERASE"/>
    <property type="match status" value="1"/>
</dbReference>
<feature type="compositionally biased region" description="Polar residues" evidence="5">
    <location>
        <begin position="1"/>
        <end position="20"/>
    </location>
</feature>
<dbReference type="OrthoDB" id="433738at2759"/>
<sequence length="160" mass="17946">MPNSSISNPSPTLENSTDTTAPDKGKELYAAGDYEGALKAWELTLKSIGYINSKNAYAEDTKKQTEVDEIAIRADLNAAQACLRLRRWDDAVRHCDNVLDKKPLDAKALYRKATALRQKGEYDQVREYLATLQTVNPSLGQHLLQAVNKEDKEHQAQEKK</sequence>
<proteinExistence type="predicted"/>
<dbReference type="InterPro" id="IPR050754">
    <property type="entry name" value="FKBP4/5/8-like"/>
</dbReference>
<dbReference type="InterPro" id="IPR019734">
    <property type="entry name" value="TPR_rpt"/>
</dbReference>
<keyword evidence="4" id="KW-0413">Isomerase</keyword>
<dbReference type="PANTHER" id="PTHR46512:SF9">
    <property type="entry name" value="PEPTIDYLPROLYL ISOMERASE"/>
    <property type="match status" value="1"/>
</dbReference>
<reference evidence="6 7" key="1">
    <citation type="submission" date="2020-04" db="EMBL/GenBank/DDBJ databases">
        <title>Perkinsus chesapeaki whole genome sequence.</title>
        <authorList>
            <person name="Bogema D.R."/>
        </authorList>
    </citation>
    <scope>NUCLEOTIDE SEQUENCE [LARGE SCALE GENOMIC DNA]</scope>
    <source>
        <strain evidence="6">ATCC PRA-425</strain>
    </source>
</reference>
<evidence type="ECO:0000256" key="1">
    <source>
        <dbReference type="ARBA" id="ARBA00000971"/>
    </source>
</evidence>
<accession>A0A7J6MNF7</accession>
<dbReference type="EMBL" id="JAAPAO010000099">
    <property type="protein sequence ID" value="KAF4672780.1"/>
    <property type="molecule type" value="Genomic_DNA"/>
</dbReference>
<keyword evidence="3" id="KW-0697">Rotamase</keyword>
<dbReference type="Pfam" id="PF13432">
    <property type="entry name" value="TPR_16"/>
    <property type="match status" value="1"/>
</dbReference>